<dbReference type="Pfam" id="PF06283">
    <property type="entry name" value="ThuA"/>
    <property type="match status" value="1"/>
</dbReference>
<dbReference type="InterPro" id="IPR029010">
    <property type="entry name" value="ThuA-like"/>
</dbReference>
<dbReference type="AlphaFoldDB" id="A0A366KNK9"/>
<dbReference type="Proteomes" id="UP000252081">
    <property type="component" value="Unassembled WGS sequence"/>
</dbReference>
<gene>
    <name evidence="3" type="ORF">DRW42_22970</name>
</gene>
<dbReference type="InterPro" id="IPR029062">
    <property type="entry name" value="Class_I_gatase-like"/>
</dbReference>
<name>A0A366KNK9_9SPHI</name>
<dbReference type="EMBL" id="QNQU01000025">
    <property type="protein sequence ID" value="RBQ03100.1"/>
    <property type="molecule type" value="Genomic_DNA"/>
</dbReference>
<dbReference type="SUPFAM" id="SSF52317">
    <property type="entry name" value="Class I glutamine amidotransferase-like"/>
    <property type="match status" value="1"/>
</dbReference>
<comment type="caution">
    <text evidence="3">The sequence shown here is derived from an EMBL/GenBank/DDBJ whole genome shotgun (WGS) entry which is preliminary data.</text>
</comment>
<sequence length="253" mass="29287">MKKITLLLAIILINAGTLLAQKTPKFKVIALYENGGHHIDYSKAAVLWLNKLAAEENFSIEYIQNTDKIDSAFLSKYQLFIQLDYPPYAWKDKAVKAFENYIDQGKGGWIGFHHATLLGDFDGYHLWPWFYKFMGEIKFKNYIAKFARGKVNVEDQKHPVMKGVSPSFWVEKEEWYTYDKSPRANVKVLASVDEKSYEPKDGITMGDHPVVWTNPAYKARNIYIFMGHSPILFESKDYTTLFKNAIFWTAGKK</sequence>
<evidence type="ECO:0000313" key="3">
    <source>
        <dbReference type="EMBL" id="RBQ03100.1"/>
    </source>
</evidence>
<evidence type="ECO:0000256" key="1">
    <source>
        <dbReference type="SAM" id="SignalP"/>
    </source>
</evidence>
<feature type="chain" id="PRO_5017001667" evidence="1">
    <location>
        <begin position="21"/>
        <end position="253"/>
    </location>
</feature>
<organism evidence="3 4">
    <name type="scientific">Pedobacter miscanthi</name>
    <dbReference type="NCBI Taxonomy" id="2259170"/>
    <lineage>
        <taxon>Bacteria</taxon>
        <taxon>Pseudomonadati</taxon>
        <taxon>Bacteroidota</taxon>
        <taxon>Sphingobacteriia</taxon>
        <taxon>Sphingobacteriales</taxon>
        <taxon>Sphingobacteriaceae</taxon>
        <taxon>Pedobacter</taxon>
    </lineage>
</organism>
<dbReference type="PANTHER" id="PTHR40469:SF2">
    <property type="entry name" value="GALACTOSE-BINDING DOMAIN-LIKE SUPERFAMILY PROTEIN"/>
    <property type="match status" value="1"/>
</dbReference>
<keyword evidence="1" id="KW-0732">Signal</keyword>
<dbReference type="OrthoDB" id="1117240at2"/>
<proteinExistence type="predicted"/>
<dbReference type="RefSeq" id="WP_113951219.1">
    <property type="nucleotide sequence ID" value="NZ_QNQU01000025.1"/>
</dbReference>
<dbReference type="PANTHER" id="PTHR40469">
    <property type="entry name" value="SECRETED GLYCOSYL HYDROLASE"/>
    <property type="match status" value="1"/>
</dbReference>
<feature type="domain" description="ThuA-like" evidence="2">
    <location>
        <begin position="28"/>
        <end position="249"/>
    </location>
</feature>
<protein>
    <submittedName>
        <fullName evidence="3">ThuA domain-containing protein</fullName>
    </submittedName>
</protein>
<dbReference type="Gene3D" id="3.40.50.880">
    <property type="match status" value="1"/>
</dbReference>
<feature type="signal peptide" evidence="1">
    <location>
        <begin position="1"/>
        <end position="20"/>
    </location>
</feature>
<evidence type="ECO:0000313" key="4">
    <source>
        <dbReference type="Proteomes" id="UP000252081"/>
    </source>
</evidence>
<evidence type="ECO:0000259" key="2">
    <source>
        <dbReference type="Pfam" id="PF06283"/>
    </source>
</evidence>
<accession>A0A366KNK9</accession>
<keyword evidence="4" id="KW-1185">Reference proteome</keyword>
<reference evidence="3 4" key="1">
    <citation type="submission" date="2018-07" db="EMBL/GenBank/DDBJ databases">
        <title>A draft genome of a endophytic bacteria, a new species of Pedobacter.</title>
        <authorList>
            <person name="Zhang Z.D."/>
            <person name="Chen Z.J."/>
        </authorList>
    </citation>
    <scope>NUCLEOTIDE SEQUENCE [LARGE SCALE GENOMIC DNA]</scope>
    <source>
        <strain evidence="3 4">RS10</strain>
    </source>
</reference>